<dbReference type="Pfam" id="PF02518">
    <property type="entry name" value="HATPase_c"/>
    <property type="match status" value="1"/>
</dbReference>
<dbReference type="PROSITE" id="PS50109">
    <property type="entry name" value="HIS_KIN"/>
    <property type="match status" value="1"/>
</dbReference>
<dbReference type="PANTHER" id="PTHR43065:SF10">
    <property type="entry name" value="PEROXIDE STRESS-ACTIVATED HISTIDINE KINASE MAK3"/>
    <property type="match status" value="1"/>
</dbReference>
<evidence type="ECO:0000313" key="10">
    <source>
        <dbReference type="Proteomes" id="UP000066049"/>
    </source>
</evidence>
<evidence type="ECO:0000256" key="3">
    <source>
        <dbReference type="ARBA" id="ARBA00022741"/>
    </source>
</evidence>
<dbReference type="PATRIC" id="fig|199.248.peg.119"/>
<evidence type="ECO:0000256" key="4">
    <source>
        <dbReference type="ARBA" id="ARBA00022777"/>
    </source>
</evidence>
<dbReference type="Gene3D" id="3.30.450.20">
    <property type="entry name" value="PAS domain"/>
    <property type="match status" value="2"/>
</dbReference>
<feature type="transmembrane region" description="Helical" evidence="7">
    <location>
        <begin position="12"/>
        <end position="31"/>
    </location>
</feature>
<dbReference type="GO" id="GO:0016301">
    <property type="term" value="F:kinase activity"/>
    <property type="evidence" value="ECO:0007669"/>
    <property type="project" value="UniProtKB-KW"/>
</dbReference>
<gene>
    <name evidence="9" type="ORF">CCON33237_0102</name>
</gene>
<dbReference type="Gene3D" id="3.30.565.10">
    <property type="entry name" value="Histidine kinase-like ATPase, C-terminal domain"/>
    <property type="match status" value="1"/>
</dbReference>
<accession>A0A0M4SG04</accession>
<feature type="transmembrane region" description="Helical" evidence="7">
    <location>
        <begin position="280"/>
        <end position="297"/>
    </location>
</feature>
<keyword evidence="6" id="KW-0902">Two-component regulatory system</keyword>
<dbReference type="Gene3D" id="1.10.287.130">
    <property type="match status" value="1"/>
</dbReference>
<evidence type="ECO:0000313" key="9">
    <source>
        <dbReference type="EMBL" id="ALF46827.1"/>
    </source>
</evidence>
<evidence type="ECO:0000259" key="8">
    <source>
        <dbReference type="PROSITE" id="PS50109"/>
    </source>
</evidence>
<name>A0A0M4SG04_9BACT</name>
<protein>
    <submittedName>
        <fullName evidence="9">Two-component system sensor histidine kinase</fullName>
    </submittedName>
</protein>
<keyword evidence="7" id="KW-1133">Transmembrane helix</keyword>
<organism evidence="9 10">
    <name type="scientific">Campylobacter concisus</name>
    <dbReference type="NCBI Taxonomy" id="199"/>
    <lineage>
        <taxon>Bacteria</taxon>
        <taxon>Pseudomonadati</taxon>
        <taxon>Campylobacterota</taxon>
        <taxon>Epsilonproteobacteria</taxon>
        <taxon>Campylobacterales</taxon>
        <taxon>Campylobacteraceae</taxon>
        <taxon>Campylobacter</taxon>
    </lineage>
</organism>
<proteinExistence type="predicted"/>
<sequence length="549" mass="62312">MGINLKSQNIKIYAIILLASLFVILLGLNIYSNAKEKIIELSDKNNIAVSKNIVNNFQIWLDERINSLIRASKFIQNADIVDDDEKIAGFIKLFKQNAKEFDLMQLLRDDGEIFVDGEKILEEVMPKSERAGLIWYVETKNTNAPSVNFMQKHKILKGSTLNLCVPVTKQAKFKAALCGVVRIENIFNSIKNFSLAPNSYSFLVTHSGEILTSIPDLALKKEIEEKFKELFLKDEDITSLKIGQNLIQVAEIPTINWFIGAGTNNEEEISALTKEALKNALSLLFAFVALTFLANILHNFMYNKIKKIQDEYETLLTHRAKMSEAGELISGINHQFIQPVNSLKLMLSSCIMLKKEGKLSNEELINLLEKGQSSVKLLSSTIKIFRNFYKSAENVSEFEVQTSVKNLITLMHTELSRANVSVKFSGFNEQKVRQIENIIQQILLILIHNAKDSLVESYKDEPLKRIIEIKFRSFEDKCYIGVYDNGNGVSEQMSEKIFTWLNTTKKQGNGIGLYFAKKLAQEKLNGDVRLVNNAKPTVFELSFDINLKD</sequence>
<dbReference type="InterPro" id="IPR036890">
    <property type="entry name" value="HATPase_C_sf"/>
</dbReference>
<dbReference type="GeneID" id="28661768"/>
<feature type="domain" description="Histidine kinase" evidence="8">
    <location>
        <begin position="331"/>
        <end position="547"/>
    </location>
</feature>
<dbReference type="Proteomes" id="UP000066049">
    <property type="component" value="Chromosome"/>
</dbReference>
<dbReference type="GO" id="GO:0005524">
    <property type="term" value="F:ATP binding"/>
    <property type="evidence" value="ECO:0007669"/>
    <property type="project" value="UniProtKB-KW"/>
</dbReference>
<dbReference type="PANTHER" id="PTHR43065">
    <property type="entry name" value="SENSOR HISTIDINE KINASE"/>
    <property type="match status" value="1"/>
</dbReference>
<keyword evidence="2" id="KW-0808">Transferase</keyword>
<reference evidence="10" key="1">
    <citation type="submission" date="2015-08" db="EMBL/GenBank/DDBJ databases">
        <title>Comparative genomics of the Campylobacter concisus group.</title>
        <authorList>
            <person name="Miller W.G."/>
            <person name="Yee E."/>
            <person name="Chapman M.H."/>
            <person name="Huynh S."/>
            <person name="Bono J.L."/>
            <person name="On S.L.W."/>
            <person name="St Leger J."/>
            <person name="Foster G."/>
            <person name="Parker C.T."/>
        </authorList>
    </citation>
    <scope>NUCLEOTIDE SEQUENCE [LARGE SCALE GENOMIC DNA]</scope>
    <source>
        <strain evidence="10">ATCC 33237</strain>
    </source>
</reference>
<keyword evidence="1" id="KW-0597">Phosphoprotein</keyword>
<keyword evidence="5" id="KW-0067">ATP-binding</keyword>
<dbReference type="RefSeq" id="WP_054195934.1">
    <property type="nucleotide sequence ID" value="NZ_CABMKQ010000024.1"/>
</dbReference>
<dbReference type="GO" id="GO:0000160">
    <property type="term" value="P:phosphorelay signal transduction system"/>
    <property type="evidence" value="ECO:0007669"/>
    <property type="project" value="UniProtKB-KW"/>
</dbReference>
<keyword evidence="7" id="KW-0472">Membrane</keyword>
<dbReference type="AlphaFoldDB" id="A0A0M4SG04"/>
<dbReference type="EMBL" id="CP012541">
    <property type="protein sequence ID" value="ALF46827.1"/>
    <property type="molecule type" value="Genomic_DNA"/>
</dbReference>
<dbReference type="InterPro" id="IPR003594">
    <property type="entry name" value="HATPase_dom"/>
</dbReference>
<keyword evidence="4 9" id="KW-0418">Kinase</keyword>
<dbReference type="InterPro" id="IPR005467">
    <property type="entry name" value="His_kinase_dom"/>
</dbReference>
<keyword evidence="3" id="KW-0547">Nucleotide-binding</keyword>
<dbReference type="SMART" id="SM00387">
    <property type="entry name" value="HATPase_c"/>
    <property type="match status" value="1"/>
</dbReference>
<evidence type="ECO:0000256" key="1">
    <source>
        <dbReference type="ARBA" id="ARBA00022553"/>
    </source>
</evidence>
<evidence type="ECO:0000256" key="2">
    <source>
        <dbReference type="ARBA" id="ARBA00022679"/>
    </source>
</evidence>
<evidence type="ECO:0000256" key="7">
    <source>
        <dbReference type="SAM" id="Phobius"/>
    </source>
</evidence>
<dbReference type="KEGG" id="ccoc:CCON33237_0102"/>
<evidence type="ECO:0000256" key="5">
    <source>
        <dbReference type="ARBA" id="ARBA00022840"/>
    </source>
</evidence>
<keyword evidence="7" id="KW-0812">Transmembrane</keyword>
<evidence type="ECO:0000256" key="6">
    <source>
        <dbReference type="ARBA" id="ARBA00023012"/>
    </source>
</evidence>
<dbReference type="SUPFAM" id="SSF55874">
    <property type="entry name" value="ATPase domain of HSP90 chaperone/DNA topoisomerase II/histidine kinase"/>
    <property type="match status" value="1"/>
</dbReference>